<evidence type="ECO:0000256" key="3">
    <source>
        <dbReference type="ARBA" id="ARBA00023315"/>
    </source>
</evidence>
<dbReference type="InterPro" id="IPR020605">
    <property type="entry name" value="Octanoyltransferase_CS"/>
</dbReference>
<comment type="miscellaneous">
    <text evidence="5">In the reaction, the free carboxyl group of octanoic acid is attached via an amide linkage to the epsilon-amino group of a specific lysine residue of lipoyl domains of lipoate-dependent enzymes.</text>
</comment>
<dbReference type="PANTHER" id="PTHR10993:SF7">
    <property type="entry name" value="LIPOYLTRANSFERASE 2, MITOCHONDRIAL-RELATED"/>
    <property type="match status" value="1"/>
</dbReference>
<evidence type="ECO:0000256" key="6">
    <source>
        <dbReference type="PIRNR" id="PIRNR016262"/>
    </source>
</evidence>
<evidence type="ECO:0000313" key="9">
    <source>
        <dbReference type="Proteomes" id="UP001369082"/>
    </source>
</evidence>
<dbReference type="PROSITE" id="PS01313">
    <property type="entry name" value="LIPB"/>
    <property type="match status" value="1"/>
</dbReference>
<feature type="domain" description="BPL/LPL catalytic" evidence="7">
    <location>
        <begin position="34"/>
        <end position="209"/>
    </location>
</feature>
<proteinExistence type="inferred from homology"/>
<keyword evidence="9" id="KW-1185">Reference proteome</keyword>
<organism evidence="8 9">
    <name type="scientific">Psychromonas aquatilis</name>
    <dbReference type="NCBI Taxonomy" id="2005072"/>
    <lineage>
        <taxon>Bacteria</taxon>
        <taxon>Pseudomonadati</taxon>
        <taxon>Pseudomonadota</taxon>
        <taxon>Gammaproteobacteria</taxon>
        <taxon>Alteromonadales</taxon>
        <taxon>Psychromonadaceae</taxon>
        <taxon>Psychromonas</taxon>
    </lineage>
</organism>
<dbReference type="Gene3D" id="3.30.930.10">
    <property type="entry name" value="Bira Bifunctional Protein, Domain 2"/>
    <property type="match status" value="1"/>
</dbReference>
<reference evidence="8 9" key="1">
    <citation type="submission" date="2024-02" db="EMBL/GenBank/DDBJ databases">
        <title>Bacteria isolated from the canopy kelp, Nereocystis luetkeana.</title>
        <authorList>
            <person name="Pfister C.A."/>
            <person name="Younker I.T."/>
            <person name="Light S.H."/>
        </authorList>
    </citation>
    <scope>NUCLEOTIDE SEQUENCE [LARGE SCALE GENOMIC DNA]</scope>
    <source>
        <strain evidence="8 9">TI.1.05</strain>
    </source>
</reference>
<feature type="binding site" evidence="5">
    <location>
        <begin position="140"/>
        <end position="142"/>
    </location>
    <ligand>
        <name>substrate</name>
    </ligand>
</feature>
<keyword evidence="3 5" id="KW-0012">Acyltransferase</keyword>
<dbReference type="EMBL" id="JBAKAZ010000002">
    <property type="protein sequence ID" value="MEL0628099.1"/>
    <property type="molecule type" value="Genomic_DNA"/>
</dbReference>
<dbReference type="PROSITE" id="PS51733">
    <property type="entry name" value="BPL_LPL_CATALYTIC"/>
    <property type="match status" value="1"/>
</dbReference>
<keyword evidence="2 5" id="KW-0808">Transferase</keyword>
<comment type="pathway">
    <text evidence="1 5 6">Protein modification; protein lipoylation via endogenous pathway; protein N(6)-(lipoyl)lysine from octanoyl-[acyl-carrier-protein]: step 1/2.</text>
</comment>
<comment type="catalytic activity">
    <reaction evidence="5 6">
        <text>octanoyl-[ACP] + L-lysyl-[protein] = N(6)-octanoyl-L-lysyl-[protein] + holo-[ACP] + H(+)</text>
        <dbReference type="Rhea" id="RHEA:17665"/>
        <dbReference type="Rhea" id="RHEA-COMP:9636"/>
        <dbReference type="Rhea" id="RHEA-COMP:9685"/>
        <dbReference type="Rhea" id="RHEA-COMP:9752"/>
        <dbReference type="Rhea" id="RHEA-COMP:9928"/>
        <dbReference type="ChEBI" id="CHEBI:15378"/>
        <dbReference type="ChEBI" id="CHEBI:29969"/>
        <dbReference type="ChEBI" id="CHEBI:64479"/>
        <dbReference type="ChEBI" id="CHEBI:78463"/>
        <dbReference type="ChEBI" id="CHEBI:78809"/>
        <dbReference type="EC" id="2.3.1.181"/>
    </reaction>
</comment>
<dbReference type="EC" id="2.3.1.181" evidence="5 6"/>
<evidence type="ECO:0000256" key="2">
    <source>
        <dbReference type="ARBA" id="ARBA00022679"/>
    </source>
</evidence>
<comment type="subcellular location">
    <subcellularLocation>
        <location evidence="5">Cytoplasm</location>
    </subcellularLocation>
</comment>
<dbReference type="NCBIfam" id="NF010922">
    <property type="entry name" value="PRK14342.1"/>
    <property type="match status" value="1"/>
</dbReference>
<sequence length="217" mass="24171">MTAIQEKLIIRYLGVQPYLDTWQAMSDFTEQRDESTSDEIWLVEHHPVFTQGLAGKAEHLLTNTDIPIVKSDRGGQITHHAPGQLIAYLLINIRRKSFNVRRLVSIIEQAIIDLLADFNVTAIAKPDAPGVYVDGKKIASLGLKIRKGCSFHGLALNVDMDLSPFLQINPCGYAGLEMTQCSDLGINSSVADLSPLLIEKLNESLKYTQIESFKNEY</sequence>
<evidence type="ECO:0000313" key="8">
    <source>
        <dbReference type="EMBL" id="MEL0628099.1"/>
    </source>
</evidence>
<evidence type="ECO:0000259" key="7">
    <source>
        <dbReference type="PROSITE" id="PS51733"/>
    </source>
</evidence>
<feature type="binding site" evidence="5">
    <location>
        <begin position="153"/>
        <end position="155"/>
    </location>
    <ligand>
        <name>substrate</name>
    </ligand>
</feature>
<feature type="binding site" evidence="5">
    <location>
        <begin position="73"/>
        <end position="80"/>
    </location>
    <ligand>
        <name>substrate</name>
    </ligand>
</feature>
<gene>
    <name evidence="5 8" type="primary">lipB</name>
    <name evidence="8" type="ORF">V6256_00645</name>
</gene>
<evidence type="ECO:0000256" key="5">
    <source>
        <dbReference type="HAMAP-Rule" id="MF_00013"/>
    </source>
</evidence>
<dbReference type="RefSeq" id="WP_341596038.1">
    <property type="nucleotide sequence ID" value="NZ_JBAKAZ010000002.1"/>
</dbReference>
<dbReference type="Proteomes" id="UP001369082">
    <property type="component" value="Unassembled WGS sequence"/>
</dbReference>
<protein>
    <recommendedName>
        <fullName evidence="5 6">Octanoyltransferase</fullName>
        <ecNumber evidence="5 6">2.3.1.181</ecNumber>
    </recommendedName>
    <alternativeName>
        <fullName evidence="5">Lipoate-protein ligase B</fullName>
    </alternativeName>
    <alternativeName>
        <fullName evidence="5">Lipoyl/octanoyl transferase</fullName>
    </alternativeName>
    <alternativeName>
        <fullName evidence="5">Octanoyl-[acyl-carrier-protein]-protein N-octanoyltransferase</fullName>
    </alternativeName>
</protein>
<dbReference type="PANTHER" id="PTHR10993">
    <property type="entry name" value="OCTANOYLTRANSFERASE"/>
    <property type="match status" value="1"/>
</dbReference>
<dbReference type="NCBIfam" id="TIGR00214">
    <property type="entry name" value="lipB"/>
    <property type="match status" value="1"/>
</dbReference>
<name>A0ABU9GLE8_9GAMM</name>
<comment type="similarity">
    <text evidence="5 6">Belongs to the LipB family.</text>
</comment>
<comment type="function">
    <text evidence="4 5 6">Catalyzes the transfer of endogenously produced octanoic acid from octanoyl-acyl-carrier-protein onto the lipoyl domains of lipoate-dependent enzymes. Lipoyl-ACP can also act as a substrate although octanoyl-ACP is likely to be the physiological substrate.</text>
</comment>
<feature type="active site" description="Acyl-thioester intermediate" evidence="5">
    <location>
        <position position="171"/>
    </location>
</feature>
<dbReference type="CDD" id="cd16444">
    <property type="entry name" value="LipB"/>
    <property type="match status" value="1"/>
</dbReference>
<evidence type="ECO:0000256" key="4">
    <source>
        <dbReference type="ARBA" id="ARBA00024732"/>
    </source>
</evidence>
<dbReference type="SUPFAM" id="SSF55681">
    <property type="entry name" value="Class II aaRS and biotin synthetases"/>
    <property type="match status" value="1"/>
</dbReference>
<dbReference type="InterPro" id="IPR045864">
    <property type="entry name" value="aa-tRNA-synth_II/BPL/LPL"/>
</dbReference>
<keyword evidence="5" id="KW-0963">Cytoplasm</keyword>
<dbReference type="GO" id="GO:0033819">
    <property type="term" value="F:lipoyl(octanoyl) transferase activity"/>
    <property type="evidence" value="ECO:0007669"/>
    <property type="project" value="UniProtKB-EC"/>
</dbReference>
<dbReference type="InterPro" id="IPR000544">
    <property type="entry name" value="Octanoyltransferase"/>
</dbReference>
<accession>A0ABU9GLE8</accession>
<evidence type="ECO:0000256" key="1">
    <source>
        <dbReference type="ARBA" id="ARBA00004821"/>
    </source>
</evidence>
<dbReference type="Pfam" id="PF21948">
    <property type="entry name" value="LplA-B_cat"/>
    <property type="match status" value="1"/>
</dbReference>
<dbReference type="PIRSF" id="PIRSF016262">
    <property type="entry name" value="LPLase"/>
    <property type="match status" value="1"/>
</dbReference>
<dbReference type="InterPro" id="IPR004143">
    <property type="entry name" value="BPL_LPL_catalytic"/>
</dbReference>
<dbReference type="HAMAP" id="MF_00013">
    <property type="entry name" value="LipB"/>
    <property type="match status" value="1"/>
</dbReference>
<feature type="site" description="Lowers pKa of active site Cys" evidence="5">
    <location>
        <position position="137"/>
    </location>
</feature>
<comment type="caution">
    <text evidence="8">The sequence shown here is derived from an EMBL/GenBank/DDBJ whole genome shotgun (WGS) entry which is preliminary data.</text>
</comment>